<feature type="compositionally biased region" description="Basic and acidic residues" evidence="1">
    <location>
        <begin position="408"/>
        <end position="418"/>
    </location>
</feature>
<feature type="compositionally biased region" description="Gly residues" evidence="1">
    <location>
        <begin position="249"/>
        <end position="259"/>
    </location>
</feature>
<reference evidence="2" key="1">
    <citation type="submission" date="2023-02" db="EMBL/GenBank/DDBJ databases">
        <authorList>
            <person name="Palmer J.M."/>
        </authorList>
    </citation>
    <scope>NUCLEOTIDE SEQUENCE</scope>
    <source>
        <strain evidence="2">FW57</strain>
    </source>
</reference>
<sequence length="448" mass="47781">MPGAHDDNRREVAVWESPADLLALYSNKFNFQFAKSVLGKNGEITYNIVWQSKNLAPRFGISWEPIYALNWTLTLPTPGITVTLGGVWQTCALGQVYDLSEVGLWTPSGVTPRPNYMSVGLNKYKYPGRNGIHIVVGVKNSTGGYDVIYVDPTELGLNMSSWYQPQETVKWWYQTGVRTATMIAGADTPMETFDMSAPNPKTGLFYISTTYKYDDGVWANDPFAPPSVLETGLLGVRKGNTGDSDGNTTTGGGGGGHGQTGPIDKNIHNKIISIEKALLHLTVLLSTTGAHVNLAPYTGTINWPGLTSQHIMDAGGEAAANALRERGYVATAWTDLETSSSRVSFFAVGSPPQDGGVPMRVRLDWQEAFQAVPGNNGQRNGGVVDAGGRSRSAAAAAGQQQQQLLLRKGGEDGRENGVERNGGGVKNGGEETLPVGKAHARAVVAGAA</sequence>
<protein>
    <submittedName>
        <fullName evidence="2">Uncharacterized protein</fullName>
    </submittedName>
</protein>
<keyword evidence="3" id="KW-1185">Reference proteome</keyword>
<name>A0AAD4F6J9_9PEZI</name>
<gene>
    <name evidence="2" type="ORF">NEMBOFW57_004306</name>
</gene>
<dbReference type="EMBL" id="JAHCVI010000001">
    <property type="protein sequence ID" value="KAG7294236.1"/>
    <property type="molecule type" value="Genomic_DNA"/>
</dbReference>
<dbReference type="Proteomes" id="UP001197093">
    <property type="component" value="Unassembled WGS sequence"/>
</dbReference>
<feature type="compositionally biased region" description="Low complexity" evidence="1">
    <location>
        <begin position="239"/>
        <end position="248"/>
    </location>
</feature>
<evidence type="ECO:0000313" key="2">
    <source>
        <dbReference type="EMBL" id="KAG7294236.1"/>
    </source>
</evidence>
<evidence type="ECO:0000313" key="3">
    <source>
        <dbReference type="Proteomes" id="UP001197093"/>
    </source>
</evidence>
<feature type="region of interest" description="Disordered" evidence="1">
    <location>
        <begin position="238"/>
        <end position="262"/>
    </location>
</feature>
<evidence type="ECO:0000256" key="1">
    <source>
        <dbReference type="SAM" id="MobiDB-lite"/>
    </source>
</evidence>
<dbReference type="AlphaFoldDB" id="A0AAD4F6J9"/>
<accession>A0AAD4F6J9</accession>
<organism evidence="2 3">
    <name type="scientific">Staphylotrichum longicolle</name>
    <dbReference type="NCBI Taxonomy" id="669026"/>
    <lineage>
        <taxon>Eukaryota</taxon>
        <taxon>Fungi</taxon>
        <taxon>Dikarya</taxon>
        <taxon>Ascomycota</taxon>
        <taxon>Pezizomycotina</taxon>
        <taxon>Sordariomycetes</taxon>
        <taxon>Sordariomycetidae</taxon>
        <taxon>Sordariales</taxon>
        <taxon>Chaetomiaceae</taxon>
        <taxon>Staphylotrichum</taxon>
    </lineage>
</organism>
<proteinExistence type="predicted"/>
<comment type="caution">
    <text evidence="2">The sequence shown here is derived from an EMBL/GenBank/DDBJ whole genome shotgun (WGS) entry which is preliminary data.</text>
</comment>
<feature type="region of interest" description="Disordered" evidence="1">
    <location>
        <begin position="408"/>
        <end position="433"/>
    </location>
</feature>